<evidence type="ECO:0000256" key="1">
    <source>
        <dbReference type="ARBA" id="ARBA00006479"/>
    </source>
</evidence>
<protein>
    <submittedName>
        <fullName evidence="2">Glucokinase</fullName>
    </submittedName>
</protein>
<dbReference type="AlphaFoldDB" id="A0A370H753"/>
<keyword evidence="2" id="KW-0418">Kinase</keyword>
<proteinExistence type="inferred from homology"/>
<organism evidence="2 3">
    <name type="scientific">Nocardia mexicana</name>
    <dbReference type="NCBI Taxonomy" id="279262"/>
    <lineage>
        <taxon>Bacteria</taxon>
        <taxon>Bacillati</taxon>
        <taxon>Actinomycetota</taxon>
        <taxon>Actinomycetes</taxon>
        <taxon>Mycobacteriales</taxon>
        <taxon>Nocardiaceae</taxon>
        <taxon>Nocardia</taxon>
    </lineage>
</organism>
<comment type="caution">
    <text evidence="2">The sequence shown here is derived from an EMBL/GenBank/DDBJ whole genome shotgun (WGS) entry which is preliminary data.</text>
</comment>
<dbReference type="EMBL" id="QQAZ01000004">
    <property type="protein sequence ID" value="RDI52044.1"/>
    <property type="molecule type" value="Genomic_DNA"/>
</dbReference>
<dbReference type="RefSeq" id="WP_068024318.1">
    <property type="nucleotide sequence ID" value="NZ_QQAZ01000004.1"/>
</dbReference>
<dbReference type="InterPro" id="IPR043129">
    <property type="entry name" value="ATPase_NBD"/>
</dbReference>
<dbReference type="Proteomes" id="UP000255355">
    <property type="component" value="Unassembled WGS sequence"/>
</dbReference>
<dbReference type="GO" id="GO:0016301">
    <property type="term" value="F:kinase activity"/>
    <property type="evidence" value="ECO:0007669"/>
    <property type="project" value="UniProtKB-KW"/>
</dbReference>
<name>A0A370H753_9NOCA</name>
<evidence type="ECO:0000313" key="3">
    <source>
        <dbReference type="Proteomes" id="UP000255355"/>
    </source>
</evidence>
<sequence>MTVLALDIGATKFAAGVVHAGRTVRDVRRAAVPPESVWDACRDLLSEVAGETRVTAVGIGSAGPVDVRSGITAPLNIPEWRYGFPIVASVQELFPSAVIRFAIDGACLALAEHHVGGLRGVRDGLAMTVSSGIGGGMISDGRVAVGRTGNAGHIGHIVVPGWDVPCECGGVGCVEAVASGMSSARWAREQGWTGETGMELARDAHAGHPIALAAVNRAGTALGQAISSAAALLDIDRVVIGGGFAESGAPLWDPLHAAVATHARLDFTRDLQVVQSRIPGGATLVGAGVLAAGHATADEYD</sequence>
<dbReference type="Gene3D" id="3.30.420.40">
    <property type="match status" value="2"/>
</dbReference>
<reference evidence="2 3" key="1">
    <citation type="submission" date="2018-07" db="EMBL/GenBank/DDBJ databases">
        <title>Genomic Encyclopedia of Type Strains, Phase IV (KMG-IV): sequencing the most valuable type-strain genomes for metagenomic binning, comparative biology and taxonomic classification.</title>
        <authorList>
            <person name="Goeker M."/>
        </authorList>
    </citation>
    <scope>NUCLEOTIDE SEQUENCE [LARGE SCALE GENOMIC DNA]</scope>
    <source>
        <strain evidence="2 3">DSM 44952</strain>
    </source>
</reference>
<evidence type="ECO:0000313" key="2">
    <source>
        <dbReference type="EMBL" id="RDI52044.1"/>
    </source>
</evidence>
<dbReference type="SUPFAM" id="SSF53067">
    <property type="entry name" value="Actin-like ATPase domain"/>
    <property type="match status" value="1"/>
</dbReference>
<dbReference type="Pfam" id="PF00480">
    <property type="entry name" value="ROK"/>
    <property type="match status" value="1"/>
</dbReference>
<keyword evidence="2" id="KW-0808">Transferase</keyword>
<dbReference type="STRING" id="1210089.GCA_001613165_05028"/>
<dbReference type="InterPro" id="IPR049874">
    <property type="entry name" value="ROK_cs"/>
</dbReference>
<keyword evidence="3" id="KW-1185">Reference proteome</keyword>
<comment type="similarity">
    <text evidence="1">Belongs to the ROK (NagC/XylR) family.</text>
</comment>
<dbReference type="PROSITE" id="PS01125">
    <property type="entry name" value="ROK"/>
    <property type="match status" value="1"/>
</dbReference>
<dbReference type="OrthoDB" id="8772678at2"/>
<dbReference type="PANTHER" id="PTHR18964">
    <property type="entry name" value="ROK (REPRESSOR, ORF, KINASE) FAMILY"/>
    <property type="match status" value="1"/>
</dbReference>
<dbReference type="PANTHER" id="PTHR18964:SF169">
    <property type="entry name" value="N-ACETYLMANNOSAMINE KINASE"/>
    <property type="match status" value="1"/>
</dbReference>
<gene>
    <name evidence="2" type="ORF">DFR68_104532</name>
</gene>
<dbReference type="InterPro" id="IPR000600">
    <property type="entry name" value="ROK"/>
</dbReference>
<accession>A0A370H753</accession>